<evidence type="ECO:0000256" key="1">
    <source>
        <dbReference type="SAM" id="MobiDB-lite"/>
    </source>
</evidence>
<comment type="caution">
    <text evidence="3">The sequence shown here is derived from an EMBL/GenBank/DDBJ whole genome shotgun (WGS) entry which is preliminary data.</text>
</comment>
<dbReference type="Proteomes" id="UP000178615">
    <property type="component" value="Unassembled WGS sequence"/>
</dbReference>
<protein>
    <submittedName>
        <fullName evidence="3">Uncharacterized protein</fullName>
    </submittedName>
</protein>
<organism evidence="3 4">
    <name type="scientific">candidate division WWE3 bacterium RBG_19FT_COMBO_34_6</name>
    <dbReference type="NCBI Taxonomy" id="1802612"/>
    <lineage>
        <taxon>Bacteria</taxon>
        <taxon>Katanobacteria</taxon>
    </lineage>
</organism>
<dbReference type="AlphaFoldDB" id="A0A1F4UME7"/>
<keyword evidence="2" id="KW-1133">Transmembrane helix</keyword>
<gene>
    <name evidence="3" type="ORF">A2V49_00250</name>
</gene>
<keyword evidence="2" id="KW-0472">Membrane</keyword>
<feature type="region of interest" description="Disordered" evidence="1">
    <location>
        <begin position="1"/>
        <end position="29"/>
    </location>
</feature>
<evidence type="ECO:0000313" key="4">
    <source>
        <dbReference type="Proteomes" id="UP000178615"/>
    </source>
</evidence>
<reference evidence="3 4" key="1">
    <citation type="journal article" date="2016" name="Nat. Commun.">
        <title>Thousands of microbial genomes shed light on interconnected biogeochemical processes in an aquifer system.</title>
        <authorList>
            <person name="Anantharaman K."/>
            <person name="Brown C.T."/>
            <person name="Hug L.A."/>
            <person name="Sharon I."/>
            <person name="Castelle C.J."/>
            <person name="Probst A.J."/>
            <person name="Thomas B.C."/>
            <person name="Singh A."/>
            <person name="Wilkins M.J."/>
            <person name="Karaoz U."/>
            <person name="Brodie E.L."/>
            <person name="Williams K.H."/>
            <person name="Hubbard S.S."/>
            <person name="Banfield J.F."/>
        </authorList>
    </citation>
    <scope>NUCLEOTIDE SEQUENCE [LARGE SCALE GENOMIC DNA]</scope>
</reference>
<evidence type="ECO:0000256" key="2">
    <source>
        <dbReference type="SAM" id="Phobius"/>
    </source>
</evidence>
<dbReference type="EMBL" id="MEUV01000013">
    <property type="protein sequence ID" value="OGC46137.1"/>
    <property type="molecule type" value="Genomic_DNA"/>
</dbReference>
<keyword evidence="2" id="KW-0812">Transmembrane</keyword>
<evidence type="ECO:0000313" key="3">
    <source>
        <dbReference type="EMBL" id="OGC46137.1"/>
    </source>
</evidence>
<accession>A0A1F4UME7</accession>
<name>A0A1F4UME7_UNCKA</name>
<feature type="transmembrane region" description="Helical" evidence="2">
    <location>
        <begin position="50"/>
        <end position="75"/>
    </location>
</feature>
<proteinExistence type="predicted"/>
<sequence>MDQNPVGEVKEPTKPRSRAAAVKPASVEKPAEKPVVVAKEPAKKKVLPNWGYVAIAVILLFVLVVGSIGVIGYMFTRSAKAETMTNKPVEVTLPEVQAPVVQEPVVEAPVVQEPVVIAPVEQPEVVAEQPVTDNPGNEVSINLTQPLDLSAPEYAIPLPGFINNLEDWCYNLTSDERIAAVETAHGLNPGALIEVPKEECQAFAFNADAMGVDVNDMPLLEGLTYHAHFVDGRVVYFAGDGSNISQHGVATTDITIRVAAMMQDEVGVDGLLCRPYWNAYAYDSLLGISTLPYGYFEAHCLPIPEFYQTSPDPERIATFNMLLNVAGIDATPMGEIDGLWYFYTNLATQPVNCPDTWKCFAVADVSTNAVTAFTGTLNDLYGAYLFEPDTTDEVINQYFVNQGIAVSQP</sequence>